<dbReference type="Proteomes" id="UP000095673">
    <property type="component" value="Unassembled WGS sequence"/>
</dbReference>
<name>A0A173SL60_9FIRM</name>
<evidence type="ECO:0000313" key="1">
    <source>
        <dbReference type="EMBL" id="CUM91101.1"/>
    </source>
</evidence>
<organism evidence="1 2">
    <name type="scientific">Agathobacter rectalis</name>
    <dbReference type="NCBI Taxonomy" id="39491"/>
    <lineage>
        <taxon>Bacteria</taxon>
        <taxon>Bacillati</taxon>
        <taxon>Bacillota</taxon>
        <taxon>Clostridia</taxon>
        <taxon>Lachnospirales</taxon>
        <taxon>Lachnospiraceae</taxon>
        <taxon>Agathobacter</taxon>
    </lineage>
</organism>
<gene>
    <name evidence="1" type="ORF">ERS852580_01114</name>
</gene>
<dbReference type="AlphaFoldDB" id="A0A173SL60"/>
<accession>A0A173SL60</accession>
<dbReference type="EMBL" id="CYXM01000004">
    <property type="protein sequence ID" value="CUM91101.1"/>
    <property type="molecule type" value="Genomic_DNA"/>
</dbReference>
<sequence>MIQMLGQVTNLIMPKFIARKPKIKHGTYNKYGFAITLHQYCICPRCNHILNAGPNYQPDYCSKCGQHVNCSDVPWEEEVQLGYVRKEERCE</sequence>
<evidence type="ECO:0000313" key="2">
    <source>
        <dbReference type="Proteomes" id="UP000095673"/>
    </source>
</evidence>
<proteinExistence type="predicted"/>
<protein>
    <submittedName>
        <fullName evidence="1">Uncharacterized protein</fullName>
    </submittedName>
</protein>
<reference evidence="1 2" key="1">
    <citation type="submission" date="2015-09" db="EMBL/GenBank/DDBJ databases">
        <authorList>
            <consortium name="Pathogen Informatics"/>
        </authorList>
    </citation>
    <scope>NUCLEOTIDE SEQUENCE [LARGE SCALE GENOMIC DNA]</scope>
    <source>
        <strain evidence="1 2">2789STDY5834968</strain>
    </source>
</reference>